<comment type="caution">
    <text evidence="1">The sequence shown here is derived from an EMBL/GenBank/DDBJ whole genome shotgun (WGS) entry which is preliminary data.</text>
</comment>
<protein>
    <submittedName>
        <fullName evidence="1">Uncharacterized protein</fullName>
    </submittedName>
</protein>
<gene>
    <name evidence="1" type="ORF">CDD82_3116</name>
</gene>
<dbReference type="EMBL" id="NJEU01002291">
    <property type="protein sequence ID" value="PHH58382.1"/>
    <property type="molecule type" value="Genomic_DNA"/>
</dbReference>
<accession>A0A2C5XTV4</accession>
<dbReference type="OrthoDB" id="542013at2759"/>
<dbReference type="Proteomes" id="UP000224854">
    <property type="component" value="Unassembled WGS sequence"/>
</dbReference>
<dbReference type="InterPro" id="IPR036291">
    <property type="entry name" value="NAD(P)-bd_dom_sf"/>
</dbReference>
<dbReference type="Gene3D" id="3.40.50.720">
    <property type="entry name" value="NAD(P)-binding Rossmann-like Domain"/>
    <property type="match status" value="1"/>
</dbReference>
<keyword evidence="2" id="KW-1185">Reference proteome</keyword>
<evidence type="ECO:0000313" key="2">
    <source>
        <dbReference type="Proteomes" id="UP000224854"/>
    </source>
</evidence>
<dbReference type="SUPFAM" id="SSF51735">
    <property type="entry name" value="NAD(P)-binding Rossmann-fold domains"/>
    <property type="match status" value="1"/>
</dbReference>
<evidence type="ECO:0000313" key="1">
    <source>
        <dbReference type="EMBL" id="PHH58382.1"/>
    </source>
</evidence>
<proteinExistence type="predicted"/>
<organism evidence="1 2">
    <name type="scientific">Ophiocordyceps australis</name>
    <dbReference type="NCBI Taxonomy" id="1399860"/>
    <lineage>
        <taxon>Eukaryota</taxon>
        <taxon>Fungi</taxon>
        <taxon>Dikarya</taxon>
        <taxon>Ascomycota</taxon>
        <taxon>Pezizomycotina</taxon>
        <taxon>Sordariomycetes</taxon>
        <taxon>Hypocreomycetidae</taxon>
        <taxon>Hypocreales</taxon>
        <taxon>Ophiocordycipitaceae</taxon>
        <taxon>Ophiocordyceps</taxon>
    </lineage>
</organism>
<dbReference type="AlphaFoldDB" id="A0A2C5XTV4"/>
<sequence>MQRGRGKGGVLKESAARFGIHPVVTFSGSEIHQFYPFAQRNEPQIFASLSDKSKATLVDRYFVTKLLQLLCVREMAARAGPDYPVAFNCFNPGFVKSELGRELGWNLYLWGLVFARSASVGSRTLVAAAAKGAASHGRYMTEGEFAEPGEWVRSDEGARVQRKVWDELVEKLEEILPGVTKNL</sequence>
<name>A0A2C5XTV4_9HYPO</name>
<reference evidence="1 2" key="1">
    <citation type="submission" date="2017-06" db="EMBL/GenBank/DDBJ databases">
        <title>Ant-infecting Ophiocordyceps genomes reveal a high diversity of potential behavioral manipulation genes and a possible major role for enterotoxins.</title>
        <authorList>
            <person name="De Bekker C."/>
            <person name="Evans H.C."/>
            <person name="Brachmann A."/>
            <person name="Hughes D.P."/>
        </authorList>
    </citation>
    <scope>NUCLEOTIDE SEQUENCE [LARGE SCALE GENOMIC DNA]</scope>
    <source>
        <strain evidence="1 2">1348a</strain>
    </source>
</reference>